<feature type="transmembrane region" description="Helical" evidence="1">
    <location>
        <begin position="170"/>
        <end position="190"/>
    </location>
</feature>
<keyword evidence="1" id="KW-1133">Transmembrane helix</keyword>
<evidence type="ECO:0000313" key="4">
    <source>
        <dbReference type="Proteomes" id="UP000636709"/>
    </source>
</evidence>
<evidence type="ECO:0000313" key="3">
    <source>
        <dbReference type="EMBL" id="KAF8706450.1"/>
    </source>
</evidence>
<dbReference type="InterPro" id="IPR056594">
    <property type="entry name" value="AT5G49610-like_b-prop"/>
</dbReference>
<accession>A0A835ETS3</accession>
<evidence type="ECO:0000256" key="1">
    <source>
        <dbReference type="SAM" id="Phobius"/>
    </source>
</evidence>
<dbReference type="EMBL" id="JACEFO010001767">
    <property type="protein sequence ID" value="KAF8706450.1"/>
    <property type="molecule type" value="Genomic_DNA"/>
</dbReference>
<sequence>MGRRRRRASPLDVDDLLAEILLRLPTLPTSLPCAFISDPPLGSILHDRFSVPARCQDAAGGDDVYTWNVRGCCHARVLLINTPRYDRKVHQFLVWNPLAGEQHLLGIPHFFDPDHDRVKLSNLQAAMIGDEGPFKVALAWKDGHTANACVYSSETGVWGDAVSAAVQPTFGAISVGSLSVLVGNSLYWMLFGSYHCILEFDLGSQKLSVIELLLPPNAYANHHGIYLTTLAAGGGLSLLIMSPSLRAQLWERTATSDDGVDRWMLGRTIELDKLLSLRPLGFQEYRSVLELFGMIM</sequence>
<reference evidence="3" key="1">
    <citation type="submission" date="2020-07" db="EMBL/GenBank/DDBJ databases">
        <title>Genome sequence and genetic diversity analysis of an under-domesticated orphan crop, white fonio (Digitaria exilis).</title>
        <authorList>
            <person name="Bennetzen J.L."/>
            <person name="Chen S."/>
            <person name="Ma X."/>
            <person name="Wang X."/>
            <person name="Yssel A.E.J."/>
            <person name="Chaluvadi S.R."/>
            <person name="Johnson M."/>
            <person name="Gangashetty P."/>
            <person name="Hamidou F."/>
            <person name="Sanogo M.D."/>
            <person name="Zwaenepoel A."/>
            <person name="Wallace J."/>
            <person name="Van De Peer Y."/>
            <person name="Van Deynze A."/>
        </authorList>
    </citation>
    <scope>NUCLEOTIDE SEQUENCE</scope>
    <source>
        <tissue evidence="3">Leaves</tissue>
    </source>
</reference>
<protein>
    <recommendedName>
        <fullName evidence="2">F-box protein AT5G49610-like beta-propeller domain-containing protein</fullName>
    </recommendedName>
</protein>
<proteinExistence type="predicted"/>
<dbReference type="PANTHER" id="PTHR32133:SF378">
    <property type="entry name" value="F-BOX DOMAIN CONTAINING PROTEIN, EXPRESSED"/>
    <property type="match status" value="1"/>
</dbReference>
<feature type="domain" description="F-box protein AT5G49610-like beta-propeller" evidence="2">
    <location>
        <begin position="69"/>
        <end position="274"/>
    </location>
</feature>
<feature type="transmembrane region" description="Helical" evidence="1">
    <location>
        <begin position="223"/>
        <end position="242"/>
    </location>
</feature>
<comment type="caution">
    <text evidence="3">The sequence shown here is derived from an EMBL/GenBank/DDBJ whole genome shotgun (WGS) entry which is preliminary data.</text>
</comment>
<keyword evidence="1" id="KW-0812">Transmembrane</keyword>
<gene>
    <name evidence="3" type="ORF">HU200_030721</name>
</gene>
<dbReference type="AlphaFoldDB" id="A0A835ETS3"/>
<name>A0A835ETS3_9POAL</name>
<organism evidence="3 4">
    <name type="scientific">Digitaria exilis</name>
    <dbReference type="NCBI Taxonomy" id="1010633"/>
    <lineage>
        <taxon>Eukaryota</taxon>
        <taxon>Viridiplantae</taxon>
        <taxon>Streptophyta</taxon>
        <taxon>Embryophyta</taxon>
        <taxon>Tracheophyta</taxon>
        <taxon>Spermatophyta</taxon>
        <taxon>Magnoliopsida</taxon>
        <taxon>Liliopsida</taxon>
        <taxon>Poales</taxon>
        <taxon>Poaceae</taxon>
        <taxon>PACMAD clade</taxon>
        <taxon>Panicoideae</taxon>
        <taxon>Panicodae</taxon>
        <taxon>Paniceae</taxon>
        <taxon>Anthephorinae</taxon>
        <taxon>Digitaria</taxon>
    </lineage>
</organism>
<dbReference type="Pfam" id="PF23635">
    <property type="entry name" value="Beta-prop_AT5G49610-like"/>
    <property type="match status" value="1"/>
</dbReference>
<keyword evidence="1" id="KW-0472">Membrane</keyword>
<keyword evidence="4" id="KW-1185">Reference proteome</keyword>
<dbReference type="OrthoDB" id="694388at2759"/>
<evidence type="ECO:0000259" key="2">
    <source>
        <dbReference type="Pfam" id="PF23635"/>
    </source>
</evidence>
<dbReference type="PANTHER" id="PTHR32133">
    <property type="entry name" value="OS07G0120400 PROTEIN"/>
    <property type="match status" value="1"/>
</dbReference>
<dbReference type="Proteomes" id="UP000636709">
    <property type="component" value="Unassembled WGS sequence"/>
</dbReference>